<dbReference type="Proteomes" id="UP000247681">
    <property type="component" value="Unassembled WGS sequence"/>
</dbReference>
<evidence type="ECO:0008006" key="4">
    <source>
        <dbReference type="Google" id="ProtNLM"/>
    </source>
</evidence>
<reference evidence="2 3" key="1">
    <citation type="submission" date="2018-05" db="EMBL/GenBank/DDBJ databases">
        <title>Flavobacterium sp. strain IMCC34758, incomplete genome.</title>
        <authorList>
            <person name="Joung Y."/>
        </authorList>
    </citation>
    <scope>NUCLEOTIDE SEQUENCE [LARGE SCALE GENOMIC DNA]</scope>
    <source>
        <strain evidence="2 3">IMCC34758</strain>
    </source>
</reference>
<keyword evidence="3" id="KW-1185">Reference proteome</keyword>
<evidence type="ECO:0000313" key="3">
    <source>
        <dbReference type="Proteomes" id="UP000247681"/>
    </source>
</evidence>
<feature type="transmembrane region" description="Helical" evidence="1">
    <location>
        <begin position="85"/>
        <end position="103"/>
    </location>
</feature>
<gene>
    <name evidence="2" type="ORF">DMB68_04660</name>
</gene>
<keyword evidence="1" id="KW-0472">Membrane</keyword>
<dbReference type="InterPro" id="IPR025597">
    <property type="entry name" value="DUF4345"/>
</dbReference>
<dbReference type="Pfam" id="PF14248">
    <property type="entry name" value="DUF4345"/>
    <property type="match status" value="1"/>
</dbReference>
<keyword evidence="1" id="KW-0812">Transmembrane</keyword>
<protein>
    <recommendedName>
        <fullName evidence="4">DUF4345 domain-containing protein</fullName>
    </recommendedName>
</protein>
<dbReference type="RefSeq" id="WP_110345477.1">
    <property type="nucleotide sequence ID" value="NZ_QJHL01000001.1"/>
</dbReference>
<evidence type="ECO:0000313" key="2">
    <source>
        <dbReference type="EMBL" id="PXY46469.1"/>
    </source>
</evidence>
<proteinExistence type="predicted"/>
<feature type="transmembrane region" description="Helical" evidence="1">
    <location>
        <begin position="55"/>
        <end position="73"/>
    </location>
</feature>
<accession>A0A2V4C550</accession>
<name>A0A2V4C550_9FLAO</name>
<keyword evidence="1" id="KW-1133">Transmembrane helix</keyword>
<sequence>MRSANYFFYYTYIGLVIAAGFWGAFINPYFDYRLLFDFDTQSLPDFQRINMMSQYRFLRAIELGFGLFSILFVKNVFSEKKFNSFFIITMGAGVLSRIISIVMDGSPSFLMYFFLGFELIGVLVIYFYSLKLIAQNDIT</sequence>
<dbReference type="OrthoDB" id="1188911at2"/>
<dbReference type="EMBL" id="QJHL01000001">
    <property type="protein sequence ID" value="PXY46469.1"/>
    <property type="molecule type" value="Genomic_DNA"/>
</dbReference>
<organism evidence="2 3">
    <name type="scientific">Flavobacterium hydrophilum</name>
    <dbReference type="NCBI Taxonomy" id="2211445"/>
    <lineage>
        <taxon>Bacteria</taxon>
        <taxon>Pseudomonadati</taxon>
        <taxon>Bacteroidota</taxon>
        <taxon>Flavobacteriia</taxon>
        <taxon>Flavobacteriales</taxon>
        <taxon>Flavobacteriaceae</taxon>
        <taxon>Flavobacterium</taxon>
    </lineage>
</organism>
<feature type="transmembrane region" description="Helical" evidence="1">
    <location>
        <begin position="7"/>
        <end position="30"/>
    </location>
</feature>
<dbReference type="AlphaFoldDB" id="A0A2V4C550"/>
<comment type="caution">
    <text evidence="2">The sequence shown here is derived from an EMBL/GenBank/DDBJ whole genome shotgun (WGS) entry which is preliminary data.</text>
</comment>
<evidence type="ECO:0000256" key="1">
    <source>
        <dbReference type="SAM" id="Phobius"/>
    </source>
</evidence>
<feature type="transmembrane region" description="Helical" evidence="1">
    <location>
        <begin position="109"/>
        <end position="128"/>
    </location>
</feature>